<name>A0A7D4CGJ4_9BACT</name>
<sequence>MAVKKSELYSSLWASCDELRGSMDASQYKDYVLVLLFMKYVSDRVKREKAEGKTPLIEIPEGASFYDMLKYRGQSDIGNKINTVIGEFAKANGLTGVITEADFNDDAKLGTGKDKVDLLTNLLNIFNRDELDFSKNRAEGDDLLGDAYEYLMRHFATESGKSKGQFYTPAEVSRIMAQVIGINKSTSPSQTIYDPTCGSGSLLLKAADLAPHGITIYGQENDNATRALAVMNMWLHNFADADIRQGNTMASPQFTDDATGELKTFDFAVANPPFSYKKWMNGLDPQNDVYKRFEGYDAIPPKKNGDFAFLLHLIKSLKSKGKACIVLPLGVLFRGNAEGEIRKELIQKGYIKGIIGLPPNLFYGTGIAACLIVIDKEDADKRQSIFMIDASKGFIKDGNKNRLRERDIHKIVDTFNNKITTDPTYAREVPISEIADPKNDYNLNIPRYIDNQEPEDIQDIEAHLLGGIPARDIEALKEYWEVYPTLKSELFTVIEDRPEYFNLKIAPEEIKNTIYHHPEFTAFSEEMDKVFDQWKTEISDYCKQLDKGLHPKQEIRFIAEKLLKQYANRKLTDKYAMYQHLMDYWAETMQDDFYELAADGWQAGNEVKRMEKKTKKGEEEVITQVAGIDGLEGRLIPPHLLIQEFFPTEKKQIEDLEAAIETIESEKTELQEEHSGEEAALQDVSSKKDAEAALNDYIIQAMEEYYPADYTTYQKLEQQINKYTSHIKENTSHPAIERLKSSQGKITQKALKEGANIATEANDKKVIENYLDALKNSSKVAKQMKQLVEKVSTKLETNIKATPKAEYLKEIDIIRKYLDLLAKEAEKKAELKKAWGKLEKLVIEKYPKLTLDEIKTTVVDKKWMAEIEKRIKTEMDNISHRLTQRIKELAERYETPLPQIEQQVEELTAKVEAHLQAMGYAMHQAHPQVQKSGKQVNQVNQG</sequence>
<evidence type="ECO:0000256" key="4">
    <source>
        <dbReference type="ARBA" id="ARBA00022679"/>
    </source>
</evidence>
<dbReference type="NCBIfam" id="TIGR00497">
    <property type="entry name" value="hsdM"/>
    <property type="match status" value="1"/>
</dbReference>
<comment type="catalytic activity">
    <reaction evidence="7">
        <text>a 2'-deoxyadenosine in DNA + S-adenosyl-L-methionine = an N(6)-methyl-2'-deoxyadenosine in DNA + S-adenosyl-L-homocysteine + H(+)</text>
        <dbReference type="Rhea" id="RHEA:15197"/>
        <dbReference type="Rhea" id="RHEA-COMP:12418"/>
        <dbReference type="Rhea" id="RHEA-COMP:12419"/>
        <dbReference type="ChEBI" id="CHEBI:15378"/>
        <dbReference type="ChEBI" id="CHEBI:57856"/>
        <dbReference type="ChEBI" id="CHEBI:59789"/>
        <dbReference type="ChEBI" id="CHEBI:90615"/>
        <dbReference type="ChEBI" id="CHEBI:90616"/>
        <dbReference type="EC" id="2.1.1.72"/>
    </reaction>
</comment>
<feature type="domain" description="N6 adenine-specific DNA methyltransferase N-terminal" evidence="10">
    <location>
        <begin position="10"/>
        <end position="126"/>
    </location>
</feature>
<dbReference type="InterPro" id="IPR002052">
    <property type="entry name" value="DNA_methylase_N6_adenine_CS"/>
</dbReference>
<dbReference type="PANTHER" id="PTHR42933">
    <property type="entry name" value="SLR6095 PROTEIN"/>
    <property type="match status" value="1"/>
</dbReference>
<dbReference type="KEGG" id="ttz:FHG85_06290"/>
<dbReference type="AlphaFoldDB" id="A0A7D4CGJ4"/>
<evidence type="ECO:0000256" key="3">
    <source>
        <dbReference type="ARBA" id="ARBA00022603"/>
    </source>
</evidence>
<keyword evidence="4 11" id="KW-0808">Transferase</keyword>
<feature type="coiled-coil region" evidence="8">
    <location>
        <begin position="646"/>
        <end position="680"/>
    </location>
</feature>
<evidence type="ECO:0000259" key="10">
    <source>
        <dbReference type="Pfam" id="PF12161"/>
    </source>
</evidence>
<dbReference type="SUPFAM" id="SSF53335">
    <property type="entry name" value="S-adenosyl-L-methionine-dependent methyltransferases"/>
    <property type="match status" value="1"/>
</dbReference>
<dbReference type="InterPro" id="IPR029063">
    <property type="entry name" value="SAM-dependent_MTases_sf"/>
</dbReference>
<accession>A0A7D4CGJ4</accession>
<dbReference type="RefSeq" id="WP_173074078.1">
    <property type="nucleotide sequence ID" value="NZ_CP041345.1"/>
</dbReference>
<dbReference type="Proteomes" id="UP000500961">
    <property type="component" value="Chromosome"/>
</dbReference>
<proteinExistence type="inferred from homology"/>
<dbReference type="InterPro" id="IPR038333">
    <property type="entry name" value="T1MK-like_N_sf"/>
</dbReference>
<dbReference type="REBASE" id="389121">
    <property type="entry name" value="M.Bba38HORF6290P"/>
</dbReference>
<evidence type="ECO:0000256" key="2">
    <source>
        <dbReference type="ARBA" id="ARBA00011900"/>
    </source>
</evidence>
<reference evidence="11 12" key="1">
    <citation type="submission" date="2019-07" db="EMBL/GenBank/DDBJ databases">
        <title>Thalassofilum flectens gen. nov., sp. nov., a novel moderate thermophilic anaerobe from a shallow sea hot spring in Kunashir Island (Russia), representing a new family in the order Bacteroidales, and proposal of Thalassofilacea fam. nov.</title>
        <authorList>
            <person name="Kochetkova T.V."/>
            <person name="Podosokorskaya O.A."/>
            <person name="Novikov A."/>
            <person name="Elcheninov A.G."/>
            <person name="Toshchakov S.V."/>
            <person name="Kublanov I.V."/>
        </authorList>
    </citation>
    <scope>NUCLEOTIDE SEQUENCE [LARGE SCALE GENOMIC DNA]</scope>
    <source>
        <strain evidence="11 12">38-H</strain>
    </source>
</reference>
<feature type="domain" description="DNA methylase adenine-specific" evidence="9">
    <location>
        <begin position="141"/>
        <end position="455"/>
    </location>
</feature>
<dbReference type="Gene3D" id="1.20.1260.30">
    <property type="match status" value="1"/>
</dbReference>
<evidence type="ECO:0000256" key="6">
    <source>
        <dbReference type="ARBA" id="ARBA00022747"/>
    </source>
</evidence>
<dbReference type="InterPro" id="IPR004546">
    <property type="entry name" value="Restrct_endonuc_T1M"/>
</dbReference>
<keyword evidence="3 11" id="KW-0489">Methyltransferase</keyword>
<keyword evidence="6" id="KW-0680">Restriction system</keyword>
<keyword evidence="8" id="KW-0175">Coiled coil</keyword>
<dbReference type="InterPro" id="IPR051537">
    <property type="entry name" value="DNA_Adenine_Mtase"/>
</dbReference>
<dbReference type="PROSITE" id="PS00092">
    <property type="entry name" value="N6_MTASE"/>
    <property type="match status" value="1"/>
</dbReference>
<dbReference type="PRINTS" id="PR00507">
    <property type="entry name" value="N12N6MTFRASE"/>
</dbReference>
<dbReference type="Pfam" id="PF12161">
    <property type="entry name" value="HsdM_N"/>
    <property type="match status" value="1"/>
</dbReference>
<dbReference type="GO" id="GO:0003677">
    <property type="term" value="F:DNA binding"/>
    <property type="evidence" value="ECO:0007669"/>
    <property type="project" value="InterPro"/>
</dbReference>
<dbReference type="PANTHER" id="PTHR42933:SF3">
    <property type="entry name" value="TYPE I RESTRICTION ENZYME MJAVIII METHYLASE SUBUNIT"/>
    <property type="match status" value="1"/>
</dbReference>
<dbReference type="GO" id="GO:0032259">
    <property type="term" value="P:methylation"/>
    <property type="evidence" value="ECO:0007669"/>
    <property type="project" value="UniProtKB-KW"/>
</dbReference>
<evidence type="ECO:0000256" key="8">
    <source>
        <dbReference type="SAM" id="Coils"/>
    </source>
</evidence>
<dbReference type="InterPro" id="IPR022749">
    <property type="entry name" value="D12N6_MeTrfase_N"/>
</dbReference>
<evidence type="ECO:0000256" key="7">
    <source>
        <dbReference type="ARBA" id="ARBA00047942"/>
    </source>
</evidence>
<evidence type="ECO:0000256" key="1">
    <source>
        <dbReference type="ARBA" id="ARBA00006594"/>
    </source>
</evidence>
<dbReference type="EC" id="2.1.1.72" evidence="2"/>
<dbReference type="EMBL" id="CP041345">
    <property type="protein sequence ID" value="QKG79886.1"/>
    <property type="molecule type" value="Genomic_DNA"/>
</dbReference>
<gene>
    <name evidence="11" type="ORF">FHG85_06290</name>
</gene>
<evidence type="ECO:0000256" key="5">
    <source>
        <dbReference type="ARBA" id="ARBA00022691"/>
    </source>
</evidence>
<evidence type="ECO:0000259" key="9">
    <source>
        <dbReference type="Pfam" id="PF02384"/>
    </source>
</evidence>
<dbReference type="GO" id="GO:0009007">
    <property type="term" value="F:site-specific DNA-methyltransferase (adenine-specific) activity"/>
    <property type="evidence" value="ECO:0007669"/>
    <property type="project" value="UniProtKB-EC"/>
</dbReference>
<dbReference type="Gene3D" id="3.40.50.150">
    <property type="entry name" value="Vaccinia Virus protein VP39"/>
    <property type="match status" value="1"/>
</dbReference>
<dbReference type="Pfam" id="PF02384">
    <property type="entry name" value="N6_Mtase"/>
    <property type="match status" value="1"/>
</dbReference>
<comment type="similarity">
    <text evidence="1">Belongs to the N(4)/N(6)-methyltransferase family.</text>
</comment>
<keyword evidence="12" id="KW-1185">Reference proteome</keyword>
<dbReference type="InterPro" id="IPR003356">
    <property type="entry name" value="DNA_methylase_A-5"/>
</dbReference>
<evidence type="ECO:0000313" key="11">
    <source>
        <dbReference type="EMBL" id="QKG79886.1"/>
    </source>
</evidence>
<dbReference type="GO" id="GO:0008170">
    <property type="term" value="F:N-methyltransferase activity"/>
    <property type="evidence" value="ECO:0007669"/>
    <property type="project" value="InterPro"/>
</dbReference>
<evidence type="ECO:0000313" key="12">
    <source>
        <dbReference type="Proteomes" id="UP000500961"/>
    </source>
</evidence>
<protein>
    <recommendedName>
        <fullName evidence="2">site-specific DNA-methyltransferase (adenine-specific)</fullName>
        <ecNumber evidence="2">2.1.1.72</ecNumber>
    </recommendedName>
</protein>
<keyword evidence="5" id="KW-0949">S-adenosyl-L-methionine</keyword>
<organism evidence="11 12">
    <name type="scientific">Tenuifilum thalassicum</name>
    <dbReference type="NCBI Taxonomy" id="2590900"/>
    <lineage>
        <taxon>Bacteria</taxon>
        <taxon>Pseudomonadati</taxon>
        <taxon>Bacteroidota</taxon>
        <taxon>Bacteroidia</taxon>
        <taxon>Bacteroidales</taxon>
        <taxon>Tenuifilaceae</taxon>
        <taxon>Tenuifilum</taxon>
    </lineage>
</organism>
<dbReference type="GO" id="GO:0009307">
    <property type="term" value="P:DNA restriction-modification system"/>
    <property type="evidence" value="ECO:0007669"/>
    <property type="project" value="UniProtKB-KW"/>
</dbReference>